<dbReference type="SUPFAM" id="SSF56436">
    <property type="entry name" value="C-type lectin-like"/>
    <property type="match status" value="1"/>
</dbReference>
<dbReference type="Gene3D" id="3.90.1580.10">
    <property type="entry name" value="paralog of FGE (formylglycine-generating enzyme)"/>
    <property type="match status" value="1"/>
</dbReference>
<comment type="caution">
    <text evidence="2">The sequence shown here is derived from an EMBL/GenBank/DDBJ whole genome shotgun (WGS) entry which is preliminary data.</text>
</comment>
<reference evidence="2" key="2">
    <citation type="journal article" date="2019" name="Genome Biol. Evol.">
        <title>Day and night: Metabolic profiles and evolutionary relationships of six axenic non-marine cyanobacteria.</title>
        <authorList>
            <person name="Will S.E."/>
            <person name="Henke P."/>
            <person name="Boedeker C."/>
            <person name="Huang S."/>
            <person name="Brinkmann H."/>
            <person name="Rohde M."/>
            <person name="Jarek M."/>
            <person name="Friedl T."/>
            <person name="Seufert S."/>
            <person name="Schumacher M."/>
            <person name="Overmann J."/>
            <person name="Neumann-Schaal M."/>
            <person name="Petersen J."/>
        </authorList>
    </citation>
    <scope>NUCLEOTIDE SEQUENCE [LARGE SCALE GENOMIC DNA]</scope>
    <source>
        <strain evidence="2">PCC 7102</strain>
    </source>
</reference>
<dbReference type="OrthoDB" id="583774at2"/>
<evidence type="ECO:0000259" key="1">
    <source>
        <dbReference type="Pfam" id="PF03781"/>
    </source>
</evidence>
<dbReference type="InterPro" id="IPR042095">
    <property type="entry name" value="SUMF_sf"/>
</dbReference>
<evidence type="ECO:0000313" key="3">
    <source>
        <dbReference type="Proteomes" id="UP000271624"/>
    </source>
</evidence>
<dbReference type="InterPro" id="IPR016187">
    <property type="entry name" value="CTDL_fold"/>
</dbReference>
<name>A0A433VSQ6_9CYAN</name>
<keyword evidence="3" id="KW-1185">Reference proteome</keyword>
<dbReference type="EMBL" id="RSCL01000002">
    <property type="protein sequence ID" value="RUT09111.1"/>
    <property type="molecule type" value="Genomic_DNA"/>
</dbReference>
<protein>
    <recommendedName>
        <fullName evidence="1">Sulfatase-modifying factor enzyme-like domain-containing protein</fullName>
    </recommendedName>
</protein>
<proteinExistence type="predicted"/>
<dbReference type="RefSeq" id="WP_127079732.1">
    <property type="nucleotide sequence ID" value="NZ_RSCL01000002.1"/>
</dbReference>
<dbReference type="Pfam" id="PF03781">
    <property type="entry name" value="FGE-sulfatase"/>
    <property type="match status" value="1"/>
</dbReference>
<dbReference type="Proteomes" id="UP000271624">
    <property type="component" value="Unassembled WGS sequence"/>
</dbReference>
<dbReference type="InterPro" id="IPR005532">
    <property type="entry name" value="SUMF_dom"/>
</dbReference>
<evidence type="ECO:0000313" key="2">
    <source>
        <dbReference type="EMBL" id="RUT09111.1"/>
    </source>
</evidence>
<reference evidence="2" key="1">
    <citation type="submission" date="2018-12" db="EMBL/GenBank/DDBJ databases">
        <authorList>
            <person name="Will S."/>
            <person name="Neumann-Schaal M."/>
            <person name="Henke P."/>
        </authorList>
    </citation>
    <scope>NUCLEOTIDE SEQUENCE</scope>
    <source>
        <strain evidence="2">PCC 7102</strain>
    </source>
</reference>
<organism evidence="2 3">
    <name type="scientific">Dulcicalothrix desertica PCC 7102</name>
    <dbReference type="NCBI Taxonomy" id="232991"/>
    <lineage>
        <taxon>Bacteria</taxon>
        <taxon>Bacillati</taxon>
        <taxon>Cyanobacteriota</taxon>
        <taxon>Cyanophyceae</taxon>
        <taxon>Nostocales</taxon>
        <taxon>Calotrichaceae</taxon>
        <taxon>Dulcicalothrix</taxon>
    </lineage>
</organism>
<feature type="domain" description="Sulfatase-modifying factor enzyme-like" evidence="1">
    <location>
        <begin position="8"/>
        <end position="63"/>
    </location>
</feature>
<gene>
    <name evidence="2" type="ORF">DSM106972_011640</name>
</gene>
<sequence length="70" mass="7862">MWNKQIETDSAPTDGSSWIDNANTTKLVRGGSWYELPRNCRSASRYGEFPGNYTNDGIGFRVVCDAVRTK</sequence>
<dbReference type="AlphaFoldDB" id="A0A433VSQ6"/>
<accession>A0A433VSQ6</accession>